<organism evidence="2 3">
    <name type="scientific">SAR324 cluster bacterium</name>
    <dbReference type="NCBI Taxonomy" id="2024889"/>
    <lineage>
        <taxon>Bacteria</taxon>
        <taxon>Deltaproteobacteria</taxon>
        <taxon>SAR324 cluster</taxon>
    </lineage>
</organism>
<keyword evidence="1" id="KW-1133">Transmembrane helix</keyword>
<dbReference type="EMBL" id="NVSR01000007">
    <property type="protein sequence ID" value="PCI30154.1"/>
    <property type="molecule type" value="Genomic_DNA"/>
</dbReference>
<keyword evidence="1" id="KW-0812">Transmembrane</keyword>
<reference evidence="3" key="1">
    <citation type="submission" date="2017-08" db="EMBL/GenBank/DDBJ databases">
        <title>A dynamic microbial community with high functional redundancy inhabits the cold, oxic subseafloor aquifer.</title>
        <authorList>
            <person name="Tully B.J."/>
            <person name="Wheat C.G."/>
            <person name="Glazer B.T."/>
            <person name="Huber J.A."/>
        </authorList>
    </citation>
    <scope>NUCLEOTIDE SEQUENCE [LARGE SCALE GENOMIC DNA]</scope>
</reference>
<name>A0A2A4T9W0_9DELT</name>
<sequence length="80" mass="9252">MKVNITNDLKKQMYIIGVMAAWAGVSLILTFFTIDNNESFLRVFSDLMMKTLAYIMGISIIGLLLFSIYRYFKDNITIEK</sequence>
<dbReference type="Proteomes" id="UP000218113">
    <property type="component" value="Unassembled WGS sequence"/>
</dbReference>
<proteinExistence type="predicted"/>
<feature type="transmembrane region" description="Helical" evidence="1">
    <location>
        <begin position="52"/>
        <end position="72"/>
    </location>
</feature>
<evidence type="ECO:0000313" key="2">
    <source>
        <dbReference type="EMBL" id="PCI30154.1"/>
    </source>
</evidence>
<evidence type="ECO:0000256" key="1">
    <source>
        <dbReference type="SAM" id="Phobius"/>
    </source>
</evidence>
<comment type="caution">
    <text evidence="2">The sequence shown here is derived from an EMBL/GenBank/DDBJ whole genome shotgun (WGS) entry which is preliminary data.</text>
</comment>
<accession>A0A2A4T9W0</accession>
<gene>
    <name evidence="2" type="ORF">COB67_02395</name>
</gene>
<protein>
    <submittedName>
        <fullName evidence="2">Uncharacterized protein</fullName>
    </submittedName>
</protein>
<keyword evidence="1" id="KW-0472">Membrane</keyword>
<dbReference type="AlphaFoldDB" id="A0A2A4T9W0"/>
<evidence type="ECO:0000313" key="3">
    <source>
        <dbReference type="Proteomes" id="UP000218113"/>
    </source>
</evidence>
<feature type="transmembrane region" description="Helical" evidence="1">
    <location>
        <begin position="12"/>
        <end position="32"/>
    </location>
</feature>